<dbReference type="InterPro" id="IPR000330">
    <property type="entry name" value="SNF2_N"/>
</dbReference>
<dbReference type="CDD" id="cd18793">
    <property type="entry name" value="SF2_C_SNF"/>
    <property type="match status" value="1"/>
</dbReference>
<evidence type="ECO:0000256" key="3">
    <source>
        <dbReference type="ARBA" id="ARBA00022806"/>
    </source>
</evidence>
<dbReference type="EMBL" id="SJPX01000004">
    <property type="protein sequence ID" value="TWU49326.1"/>
    <property type="molecule type" value="Genomic_DNA"/>
</dbReference>
<proteinExistence type="predicted"/>
<dbReference type="InterPro" id="IPR027417">
    <property type="entry name" value="P-loop_NTPase"/>
</dbReference>
<dbReference type="InterPro" id="IPR038718">
    <property type="entry name" value="SNF2-like_sf"/>
</dbReference>
<evidence type="ECO:0000259" key="6">
    <source>
        <dbReference type="PROSITE" id="PS51194"/>
    </source>
</evidence>
<keyword evidence="2 7" id="KW-0378">Hydrolase</keyword>
<keyword evidence="8" id="KW-1185">Reference proteome</keyword>
<dbReference type="SUPFAM" id="SSF52540">
    <property type="entry name" value="P-loop containing nucleoside triphosphate hydrolases"/>
    <property type="match status" value="2"/>
</dbReference>
<feature type="domain" description="Helicase ATP-binding" evidence="5">
    <location>
        <begin position="115"/>
        <end position="301"/>
    </location>
</feature>
<dbReference type="Pfam" id="PF00271">
    <property type="entry name" value="Helicase_C"/>
    <property type="match status" value="1"/>
</dbReference>
<dbReference type="PANTHER" id="PTHR10799">
    <property type="entry name" value="SNF2/RAD54 HELICASE FAMILY"/>
    <property type="match status" value="1"/>
</dbReference>
<dbReference type="Gene3D" id="3.40.50.10810">
    <property type="entry name" value="Tandem AAA-ATPase domain"/>
    <property type="match status" value="1"/>
</dbReference>
<dbReference type="InterPro" id="IPR057342">
    <property type="entry name" value="DEXDc_RapA"/>
</dbReference>
<dbReference type="InterPro" id="IPR049730">
    <property type="entry name" value="SNF2/RAD54-like_C"/>
</dbReference>
<evidence type="ECO:0000313" key="8">
    <source>
        <dbReference type="Proteomes" id="UP000317977"/>
    </source>
</evidence>
<dbReference type="EC" id="3.6.4.-" evidence="7"/>
<dbReference type="SMART" id="SM00487">
    <property type="entry name" value="DEXDc"/>
    <property type="match status" value="1"/>
</dbReference>
<evidence type="ECO:0000259" key="5">
    <source>
        <dbReference type="PROSITE" id="PS51192"/>
    </source>
</evidence>
<evidence type="ECO:0000256" key="2">
    <source>
        <dbReference type="ARBA" id="ARBA00022801"/>
    </source>
</evidence>
<dbReference type="PROSITE" id="PS51192">
    <property type="entry name" value="HELICASE_ATP_BIND_1"/>
    <property type="match status" value="1"/>
</dbReference>
<keyword evidence="3" id="KW-0347">Helicase</keyword>
<evidence type="ECO:0000256" key="4">
    <source>
        <dbReference type="ARBA" id="ARBA00022840"/>
    </source>
</evidence>
<dbReference type="Pfam" id="PF00176">
    <property type="entry name" value="SNF2-rel_dom"/>
    <property type="match status" value="1"/>
</dbReference>
<dbReference type="AlphaFoldDB" id="A0A5C6ENY9"/>
<gene>
    <name evidence="7" type="primary">rapA</name>
    <name evidence="7" type="ORF">Poly59_39400</name>
</gene>
<accession>A0A5C6ENY9</accession>
<dbReference type="Gene3D" id="3.40.50.300">
    <property type="entry name" value="P-loop containing nucleotide triphosphate hydrolases"/>
    <property type="match status" value="1"/>
</dbReference>
<sequence length="950" mass="108450">MEHKVDRVNDDANDAYRTGSWAFSQEHREPVRILESQTIWNHTSYLVWRPSVEAVAWITADQLSPVDQPRAKSFENLLYRVAAARVVEGLAEDVLLAPLEAGVIPLPHQLVALSKAMSGDKVRYLFADEVGLGKTIEAGLVIRELKLRGLVKRVLVVAPKGLVTQWVQEMRTHFHEDFQMLSPSDFSAYRHLVGDDNIWRRYDQVVCPVDSVKPLEKRRGWNRERIEKHNQERIGDLIAAGWDLIIVDEAHRLGGSSDTVARYKLGKALADAAPYLLLLSATPHQGKTESFHRLMSLLDQDAFPDIGSIKHENVAPFVVRTEKRNAINDRGEALFMPRVTRLVPVQWQDKHQLQKELYEAVTEYVRQGYNQAMRENRQYLGFLMILMQRLVTSSTRAIASALQRRQLILQSTTVTEDDLNEDSGDLFDSDSQEQMEELLASRIAGLHNEREEVKLLLEAAKRCQAQGTDARAETLLDLLYKTQKEENDPELKFLIFTEFVPTQQMLAELLTTHGFKTVCLNGSLDLESRQRVQKEFSKEARILVSTDAGGEGLNLQFAHVVINYDLPWNPMRIEQRIGRVDRIGQKHVVKAFNLIFADSVELRVHEVLEAKLKTIHAEFGVDKTGDVLDSAESGADFEKVFARAIVNPDDIEQNVDKLIMQVRERAEYEQSGKSLYDHSPLDALLASKYVNHPMPYWIERMATSYLQAEGGKVEKKLFAYDLTWPDGEQMDDICFFGREAQDKGLNHISLENPKLRTLIERLPRTIAGEPISKVKIKGLSSQIHGYWSLWKIALRSHEETQWGSGGGHVRILPLFRNSDGRTFLPTARTIWESLLQADTKVEETGTIDGSASSEVFDQLTADAEKHGENLFRELHTKHQEGLHHEREKGRYAFHVRRQALNRIGLPEVRQFRIKKLDEEEQAWTAALQQREHVFPELQPICILFVEAFDG</sequence>
<dbReference type="GO" id="GO:0004386">
    <property type="term" value="F:helicase activity"/>
    <property type="evidence" value="ECO:0007669"/>
    <property type="project" value="UniProtKB-KW"/>
</dbReference>
<keyword evidence="4" id="KW-0067">ATP-binding</keyword>
<dbReference type="Proteomes" id="UP000317977">
    <property type="component" value="Unassembled WGS sequence"/>
</dbReference>
<dbReference type="GO" id="GO:0016787">
    <property type="term" value="F:hydrolase activity"/>
    <property type="evidence" value="ECO:0007669"/>
    <property type="project" value="UniProtKB-KW"/>
</dbReference>
<evidence type="ECO:0000256" key="1">
    <source>
        <dbReference type="ARBA" id="ARBA00022741"/>
    </source>
</evidence>
<dbReference type="InterPro" id="IPR001650">
    <property type="entry name" value="Helicase_C-like"/>
</dbReference>
<dbReference type="InterPro" id="IPR014001">
    <property type="entry name" value="Helicase_ATP-bd"/>
</dbReference>
<protein>
    <submittedName>
        <fullName evidence="7">RNA polymerase-associated protein RapA</fullName>
        <ecNumber evidence="7">3.6.4.-</ecNumber>
    </submittedName>
</protein>
<comment type="caution">
    <text evidence="7">The sequence shown here is derived from an EMBL/GenBank/DDBJ whole genome shotgun (WGS) entry which is preliminary data.</text>
</comment>
<dbReference type="PROSITE" id="PS51194">
    <property type="entry name" value="HELICASE_CTER"/>
    <property type="match status" value="1"/>
</dbReference>
<dbReference type="OrthoDB" id="9814088at2"/>
<organism evidence="7 8">
    <name type="scientific">Rubripirellula reticaptiva</name>
    <dbReference type="NCBI Taxonomy" id="2528013"/>
    <lineage>
        <taxon>Bacteria</taxon>
        <taxon>Pseudomonadati</taxon>
        <taxon>Planctomycetota</taxon>
        <taxon>Planctomycetia</taxon>
        <taxon>Pirellulales</taxon>
        <taxon>Pirellulaceae</taxon>
        <taxon>Rubripirellula</taxon>
    </lineage>
</organism>
<feature type="domain" description="Helicase C-terminal" evidence="6">
    <location>
        <begin position="474"/>
        <end position="628"/>
    </location>
</feature>
<dbReference type="SMART" id="SM00490">
    <property type="entry name" value="HELICc"/>
    <property type="match status" value="1"/>
</dbReference>
<name>A0A5C6ENY9_9BACT</name>
<reference evidence="7 8" key="1">
    <citation type="submission" date="2019-02" db="EMBL/GenBank/DDBJ databases">
        <title>Deep-cultivation of Planctomycetes and their phenomic and genomic characterization uncovers novel biology.</title>
        <authorList>
            <person name="Wiegand S."/>
            <person name="Jogler M."/>
            <person name="Boedeker C."/>
            <person name="Pinto D."/>
            <person name="Vollmers J."/>
            <person name="Rivas-Marin E."/>
            <person name="Kohn T."/>
            <person name="Peeters S.H."/>
            <person name="Heuer A."/>
            <person name="Rast P."/>
            <person name="Oberbeckmann S."/>
            <person name="Bunk B."/>
            <person name="Jeske O."/>
            <person name="Meyerdierks A."/>
            <person name="Storesund J.E."/>
            <person name="Kallscheuer N."/>
            <person name="Luecker S."/>
            <person name="Lage O.M."/>
            <person name="Pohl T."/>
            <person name="Merkel B.J."/>
            <person name="Hornburger P."/>
            <person name="Mueller R.-W."/>
            <person name="Bruemmer F."/>
            <person name="Labrenz M."/>
            <person name="Spormann A.M."/>
            <person name="Op Den Camp H."/>
            <person name="Overmann J."/>
            <person name="Amann R."/>
            <person name="Jetten M.S.M."/>
            <person name="Mascher T."/>
            <person name="Medema M.H."/>
            <person name="Devos D.P."/>
            <person name="Kaster A.-K."/>
            <person name="Ovreas L."/>
            <person name="Rohde M."/>
            <person name="Galperin M.Y."/>
            <person name="Jogler C."/>
        </authorList>
    </citation>
    <scope>NUCLEOTIDE SEQUENCE [LARGE SCALE GENOMIC DNA]</scope>
    <source>
        <strain evidence="7 8">Poly59</strain>
    </source>
</reference>
<evidence type="ECO:0000313" key="7">
    <source>
        <dbReference type="EMBL" id="TWU49326.1"/>
    </source>
</evidence>
<dbReference type="CDD" id="cd18011">
    <property type="entry name" value="DEXDc_RapA"/>
    <property type="match status" value="1"/>
</dbReference>
<dbReference type="GO" id="GO:0005524">
    <property type="term" value="F:ATP binding"/>
    <property type="evidence" value="ECO:0007669"/>
    <property type="project" value="UniProtKB-KW"/>
</dbReference>
<keyword evidence="1" id="KW-0547">Nucleotide-binding</keyword>